<dbReference type="KEGG" id="arca:HC352_03640"/>
<evidence type="ECO:0000259" key="1">
    <source>
        <dbReference type="PROSITE" id="PS51186"/>
    </source>
</evidence>
<dbReference type="EMBL" id="CP050804">
    <property type="protein sequence ID" value="QJC21685.1"/>
    <property type="molecule type" value="Genomic_DNA"/>
</dbReference>
<name>A0A6H2EJE3_9ACTO</name>
<dbReference type="InterPro" id="IPR000182">
    <property type="entry name" value="GNAT_dom"/>
</dbReference>
<reference evidence="2 3" key="1">
    <citation type="submission" date="2020-03" db="EMBL/GenBank/DDBJ databases">
        <title>Complete genome of Arcanobacterium buesumensis sp. nov. strain 2701.</title>
        <authorList>
            <person name="Borowiak M."/>
            <person name="Alssahen M."/>
            <person name="Laemmler C."/>
            <person name="Malorny B."/>
            <person name="Hassan A."/>
            <person name="Prenger-Berninghoff E."/>
            <person name="Ploetz M."/>
            <person name="Abdulmawjood A."/>
        </authorList>
    </citation>
    <scope>NUCLEOTIDE SEQUENCE [LARGE SCALE GENOMIC DNA]</scope>
    <source>
        <strain evidence="2 3">2701</strain>
    </source>
</reference>
<dbReference type="GO" id="GO:0016747">
    <property type="term" value="F:acyltransferase activity, transferring groups other than amino-acyl groups"/>
    <property type="evidence" value="ECO:0007669"/>
    <property type="project" value="InterPro"/>
</dbReference>
<gene>
    <name evidence="2" type="ORF">HC352_03640</name>
</gene>
<proteinExistence type="predicted"/>
<accession>A0A6H2EJE3</accession>
<organism evidence="2 3">
    <name type="scientific">Arcanobacterium buesumense</name>
    <dbReference type="NCBI Taxonomy" id="2722751"/>
    <lineage>
        <taxon>Bacteria</taxon>
        <taxon>Bacillati</taxon>
        <taxon>Actinomycetota</taxon>
        <taxon>Actinomycetes</taxon>
        <taxon>Actinomycetales</taxon>
        <taxon>Actinomycetaceae</taxon>
        <taxon>Arcanobacterium</taxon>
    </lineage>
</organism>
<evidence type="ECO:0000313" key="2">
    <source>
        <dbReference type="EMBL" id="QJC21685.1"/>
    </source>
</evidence>
<dbReference type="SUPFAM" id="SSF55729">
    <property type="entry name" value="Acyl-CoA N-acyltransferases (Nat)"/>
    <property type="match status" value="2"/>
</dbReference>
<dbReference type="Gene3D" id="3.40.630.30">
    <property type="match status" value="1"/>
</dbReference>
<dbReference type="PROSITE" id="PS51186">
    <property type="entry name" value="GNAT"/>
    <property type="match status" value="1"/>
</dbReference>
<dbReference type="RefSeq" id="WP_168917625.1">
    <property type="nucleotide sequence ID" value="NZ_CP050804.1"/>
</dbReference>
<evidence type="ECO:0000313" key="3">
    <source>
        <dbReference type="Proteomes" id="UP000502298"/>
    </source>
</evidence>
<dbReference type="CDD" id="cd04301">
    <property type="entry name" value="NAT_SF"/>
    <property type="match status" value="1"/>
</dbReference>
<keyword evidence="3" id="KW-1185">Reference proteome</keyword>
<dbReference type="AlphaFoldDB" id="A0A6H2EJE3"/>
<protein>
    <submittedName>
        <fullName evidence="2">GNAT family N-acetyltransferase</fullName>
    </submittedName>
</protein>
<dbReference type="Proteomes" id="UP000502298">
    <property type="component" value="Chromosome"/>
</dbReference>
<dbReference type="InterPro" id="IPR016181">
    <property type="entry name" value="Acyl_CoA_acyltransferase"/>
</dbReference>
<feature type="domain" description="N-acetyltransferase" evidence="1">
    <location>
        <begin position="33"/>
        <end position="232"/>
    </location>
</feature>
<sequence length="347" mass="38378">MNEPTSLPLRSRSFAQRLEAPESVRIPGAHLGLVWRTLDREDLDDVVDLMSHVQDSPLGIAPASQRAISQWFDELNAQPQSSDILSGWDVQGKLQAVASVRVNDQPLSELQAEVAAVVRPEWVGRGIGRSLLEWQDDRARQLMALHPSDLPVSIRAIVGERNASRRRLLAAGGYTPITHVTQASASTMAAHVTMSEQARQRLAQRGYTIQAYTSDVDVELRRLHNRLILALERYQPMSAPAWRAKLARADYCYSFLLIKDHQLVGYTLAEQIPEISALRVYYYGIERALRREGVGTDLVLSVLGPAFEAGVASVSVPIVNKNGGIPSSLEDAGFVPVLREIVYSLDI</sequence>
<keyword evidence="2" id="KW-0808">Transferase</keyword>